<gene>
    <name evidence="2" type="ORF">J2S44_001191</name>
</gene>
<accession>A0AAE3ZKJ6</accession>
<feature type="transmembrane region" description="Helical" evidence="1">
    <location>
        <begin position="37"/>
        <end position="57"/>
    </location>
</feature>
<sequence length="197" mass="21286">MTEDLHRLVRDEFSAVRLDEPLGAVTARGRRWRRRRFTGGTLVVASVLAAAGLWPVLAPGPAEPAPMRLAAWSVEPEPDGTVRLTVRQLTDAEGLTAALREAGVPALVEFEEVAPGHPAGCADDGRTGQPGLLDVMPRPEAGEQVYTLRRDRIPPGMSLHFVMFAERDTAGNWSTSLHTSMVRGEPVPCRPLDKPAG</sequence>
<dbReference type="EMBL" id="JAVDYC010000001">
    <property type="protein sequence ID" value="MDR7320941.1"/>
    <property type="molecule type" value="Genomic_DNA"/>
</dbReference>
<evidence type="ECO:0000256" key="1">
    <source>
        <dbReference type="SAM" id="Phobius"/>
    </source>
</evidence>
<evidence type="ECO:0000313" key="3">
    <source>
        <dbReference type="Proteomes" id="UP001183629"/>
    </source>
</evidence>
<reference evidence="2 3" key="1">
    <citation type="submission" date="2023-07" db="EMBL/GenBank/DDBJ databases">
        <title>Sequencing the genomes of 1000 actinobacteria strains.</title>
        <authorList>
            <person name="Klenk H.-P."/>
        </authorList>
    </citation>
    <scope>NUCLEOTIDE SEQUENCE [LARGE SCALE GENOMIC DNA]</scope>
    <source>
        <strain evidence="2 3">DSM 44711</strain>
    </source>
</reference>
<keyword evidence="1" id="KW-0812">Transmembrane</keyword>
<keyword evidence="1" id="KW-1133">Transmembrane helix</keyword>
<dbReference type="Proteomes" id="UP001183629">
    <property type="component" value="Unassembled WGS sequence"/>
</dbReference>
<name>A0AAE3ZKJ6_9ACTN</name>
<comment type="caution">
    <text evidence="2">The sequence shown here is derived from an EMBL/GenBank/DDBJ whole genome shotgun (WGS) entry which is preliminary data.</text>
</comment>
<protein>
    <submittedName>
        <fullName evidence="2">Uncharacterized protein</fullName>
    </submittedName>
</protein>
<dbReference type="RefSeq" id="WP_310409649.1">
    <property type="nucleotide sequence ID" value="NZ_JAVDYC010000001.1"/>
</dbReference>
<organism evidence="2 3">
    <name type="scientific">Catenuloplanes niger</name>
    <dbReference type="NCBI Taxonomy" id="587534"/>
    <lineage>
        <taxon>Bacteria</taxon>
        <taxon>Bacillati</taxon>
        <taxon>Actinomycetota</taxon>
        <taxon>Actinomycetes</taxon>
        <taxon>Micromonosporales</taxon>
        <taxon>Micromonosporaceae</taxon>
        <taxon>Catenuloplanes</taxon>
    </lineage>
</organism>
<keyword evidence="1" id="KW-0472">Membrane</keyword>
<proteinExistence type="predicted"/>
<dbReference type="AlphaFoldDB" id="A0AAE3ZKJ6"/>
<evidence type="ECO:0000313" key="2">
    <source>
        <dbReference type="EMBL" id="MDR7320941.1"/>
    </source>
</evidence>
<keyword evidence="3" id="KW-1185">Reference proteome</keyword>